<dbReference type="PANTHER" id="PTHR34986:SF1">
    <property type="entry name" value="PROTEIN YIAL"/>
    <property type="match status" value="1"/>
</dbReference>
<accession>A0A3D9JMN9</accession>
<protein>
    <submittedName>
        <fullName evidence="1">Biofilm protein TabA</fullName>
    </submittedName>
</protein>
<evidence type="ECO:0000313" key="2">
    <source>
        <dbReference type="Proteomes" id="UP000256977"/>
    </source>
</evidence>
<dbReference type="PANTHER" id="PTHR34986">
    <property type="entry name" value="EVOLVED BETA-GALACTOSIDASE SUBUNIT BETA"/>
    <property type="match status" value="1"/>
</dbReference>
<dbReference type="AlphaFoldDB" id="A0A3D9JMN9"/>
<dbReference type="InterPro" id="IPR037012">
    <property type="entry name" value="NanQ/TabA/YiaL_sf"/>
</dbReference>
<dbReference type="Proteomes" id="UP000256977">
    <property type="component" value="Unassembled WGS sequence"/>
</dbReference>
<dbReference type="InterPro" id="IPR004375">
    <property type="entry name" value="NanQ/TabA/YiaL"/>
</dbReference>
<dbReference type="Gene3D" id="2.60.120.370">
    <property type="entry name" value="YhcH/YjgK/YiaL"/>
    <property type="match status" value="1"/>
</dbReference>
<sequence length="157" mass="17557">MIVGNLRQAAKDGSGLHPVLDEAIRVLETTDFSNLSLGKHELKGNRMFMNVQEYDTKDVSEMMYEKHAAHIDVQYVISGDETIHWAASDDGRLPDDDRLESDDFALYQGLQPTGSVHMTEGTYLILFPGELHQPCVSPNPGRPVHKVVIKIRADLLD</sequence>
<comment type="caution">
    <text evidence="1">The sequence shown here is derived from an EMBL/GenBank/DDBJ whole genome shotgun (WGS) entry which is preliminary data.</text>
</comment>
<dbReference type="EMBL" id="QRDZ01000016">
    <property type="protein sequence ID" value="RED75343.1"/>
    <property type="molecule type" value="Genomic_DNA"/>
</dbReference>
<proteinExistence type="predicted"/>
<gene>
    <name evidence="1" type="ORF">DFP98_116147</name>
</gene>
<dbReference type="SUPFAM" id="SSF51197">
    <property type="entry name" value="Clavaminate synthase-like"/>
    <property type="match status" value="1"/>
</dbReference>
<dbReference type="Pfam" id="PF04074">
    <property type="entry name" value="DUF386"/>
    <property type="match status" value="1"/>
</dbReference>
<evidence type="ECO:0000313" key="1">
    <source>
        <dbReference type="EMBL" id="RED75343.1"/>
    </source>
</evidence>
<keyword evidence="2" id="KW-1185">Reference proteome</keyword>
<dbReference type="RefSeq" id="WP_116062439.1">
    <property type="nucleotide sequence ID" value="NZ_QRDZ01000016.1"/>
</dbReference>
<dbReference type="GO" id="GO:0005829">
    <property type="term" value="C:cytosol"/>
    <property type="evidence" value="ECO:0007669"/>
    <property type="project" value="TreeGrafter"/>
</dbReference>
<reference evidence="1 2" key="1">
    <citation type="submission" date="2018-07" db="EMBL/GenBank/DDBJ databases">
        <title>Genomic Encyclopedia of Type Strains, Phase III (KMG-III): the genomes of soil and plant-associated and newly described type strains.</title>
        <authorList>
            <person name="Whitman W."/>
        </authorList>
    </citation>
    <scope>NUCLEOTIDE SEQUENCE [LARGE SCALE GENOMIC DNA]</scope>
    <source>
        <strain evidence="1 2">CECT 7287</strain>
    </source>
</reference>
<organism evidence="1 2">
    <name type="scientific">Cohnella phaseoli</name>
    <dbReference type="NCBI Taxonomy" id="456490"/>
    <lineage>
        <taxon>Bacteria</taxon>
        <taxon>Bacillati</taxon>
        <taxon>Bacillota</taxon>
        <taxon>Bacilli</taxon>
        <taxon>Bacillales</taxon>
        <taxon>Paenibacillaceae</taxon>
        <taxon>Cohnella</taxon>
    </lineage>
</organism>
<dbReference type="OrthoDB" id="9792756at2"/>
<dbReference type="NCBIfam" id="TIGR00022">
    <property type="entry name" value="YhcH/YjgK/YiaL family protein"/>
    <property type="match status" value="1"/>
</dbReference>
<name>A0A3D9JMN9_9BACL</name>